<evidence type="ECO:0000256" key="5">
    <source>
        <dbReference type="ARBA" id="ARBA00023251"/>
    </source>
</evidence>
<dbReference type="GO" id="GO:0140359">
    <property type="term" value="F:ABC-type transporter activity"/>
    <property type="evidence" value="ECO:0007669"/>
    <property type="project" value="InterPro"/>
</dbReference>
<feature type="transmembrane region" description="Helical" evidence="6">
    <location>
        <begin position="143"/>
        <end position="166"/>
    </location>
</feature>
<sequence length="254" mass="26717">MTALDLRPAPQAAPAAARVLNHAATEIRLVMRNGEQLLLALVIPIGILVAGRFLGDRVGLTMDALAPSILALAIWSTCFTSQAIMTGFERRYGVLERLSATPLGRSGLLAGKAITYAAISLAQVILLVMVALALGWHPRASPLAWLPALLSVALAMLAFGLGALAMAGSLKAEVTLGLANLVYIVGVVVGAVVWPLADYPRAIRPVIAALPTTALGESLRAWGLGQPLWWPLLSLAIWAVALGLLARKVFTWIS</sequence>
<dbReference type="EMBL" id="VUMG01000004">
    <property type="protein sequence ID" value="MSS46554.1"/>
    <property type="molecule type" value="Genomic_DNA"/>
</dbReference>
<dbReference type="Proteomes" id="UP000466104">
    <property type="component" value="Unassembled WGS sequence"/>
</dbReference>
<dbReference type="InterPro" id="IPR051784">
    <property type="entry name" value="Nod_factor_ABC_transporter"/>
</dbReference>
<dbReference type="InterPro" id="IPR013525">
    <property type="entry name" value="ABC2_TM"/>
</dbReference>
<accession>A0A7K0J996</accession>
<feature type="transmembrane region" description="Helical" evidence="6">
    <location>
        <begin position="37"/>
        <end position="54"/>
    </location>
</feature>
<organism evidence="8 9">
    <name type="scientific">Cutibacterium porci</name>
    <dbReference type="NCBI Taxonomy" id="2605781"/>
    <lineage>
        <taxon>Bacteria</taxon>
        <taxon>Bacillati</taxon>
        <taxon>Actinomycetota</taxon>
        <taxon>Actinomycetes</taxon>
        <taxon>Propionibacteriales</taxon>
        <taxon>Propionibacteriaceae</taxon>
        <taxon>Cutibacterium</taxon>
    </lineage>
</organism>
<feature type="transmembrane region" description="Helical" evidence="6">
    <location>
        <begin position="178"/>
        <end position="197"/>
    </location>
</feature>
<feature type="transmembrane region" description="Helical" evidence="6">
    <location>
        <begin position="113"/>
        <end position="137"/>
    </location>
</feature>
<proteinExistence type="predicted"/>
<keyword evidence="5" id="KW-0046">Antibiotic resistance</keyword>
<evidence type="ECO:0000313" key="9">
    <source>
        <dbReference type="Proteomes" id="UP000466104"/>
    </source>
</evidence>
<evidence type="ECO:0000256" key="2">
    <source>
        <dbReference type="ARBA" id="ARBA00022692"/>
    </source>
</evidence>
<protein>
    <submittedName>
        <fullName evidence="8">ABC transporter permease</fullName>
    </submittedName>
</protein>
<dbReference type="PANTHER" id="PTHR43229:SF2">
    <property type="entry name" value="NODULATION PROTEIN J"/>
    <property type="match status" value="1"/>
</dbReference>
<dbReference type="AlphaFoldDB" id="A0A7K0J996"/>
<dbReference type="PANTHER" id="PTHR43229">
    <property type="entry name" value="NODULATION PROTEIN J"/>
    <property type="match status" value="1"/>
</dbReference>
<reference evidence="8 9" key="1">
    <citation type="submission" date="2019-08" db="EMBL/GenBank/DDBJ databases">
        <title>In-depth cultivation of the pig gut microbiome towards novel bacterial diversity and tailored functional studies.</title>
        <authorList>
            <person name="Wylensek D."/>
            <person name="Hitch T.C.A."/>
            <person name="Clavel T."/>
        </authorList>
    </citation>
    <scope>NUCLEOTIDE SEQUENCE [LARGE SCALE GENOMIC DNA]</scope>
    <source>
        <strain evidence="8 9">WCA-380-WT-3A</strain>
    </source>
</reference>
<dbReference type="GO" id="GO:0043190">
    <property type="term" value="C:ATP-binding cassette (ABC) transporter complex"/>
    <property type="evidence" value="ECO:0007669"/>
    <property type="project" value="InterPro"/>
</dbReference>
<feature type="domain" description="ABC-2 type transporter transmembrane" evidence="7">
    <location>
        <begin position="26"/>
        <end position="221"/>
    </location>
</feature>
<evidence type="ECO:0000256" key="3">
    <source>
        <dbReference type="ARBA" id="ARBA00022989"/>
    </source>
</evidence>
<dbReference type="GO" id="GO:0046677">
    <property type="term" value="P:response to antibiotic"/>
    <property type="evidence" value="ECO:0007669"/>
    <property type="project" value="UniProtKB-KW"/>
</dbReference>
<evidence type="ECO:0000259" key="7">
    <source>
        <dbReference type="Pfam" id="PF01061"/>
    </source>
</evidence>
<dbReference type="PIRSF" id="PIRSF006648">
    <property type="entry name" value="DrrB"/>
    <property type="match status" value="1"/>
</dbReference>
<keyword evidence="4 6" id="KW-0472">Membrane</keyword>
<name>A0A7K0J996_9ACTN</name>
<keyword evidence="9" id="KW-1185">Reference proteome</keyword>
<evidence type="ECO:0000256" key="6">
    <source>
        <dbReference type="SAM" id="Phobius"/>
    </source>
</evidence>
<gene>
    <name evidence="8" type="ORF">FYJ43_11125</name>
</gene>
<evidence type="ECO:0000256" key="4">
    <source>
        <dbReference type="ARBA" id="ARBA00023136"/>
    </source>
</evidence>
<dbReference type="Pfam" id="PF01061">
    <property type="entry name" value="ABC2_membrane"/>
    <property type="match status" value="1"/>
</dbReference>
<keyword evidence="2 6" id="KW-0812">Transmembrane</keyword>
<evidence type="ECO:0000313" key="8">
    <source>
        <dbReference type="EMBL" id="MSS46554.1"/>
    </source>
</evidence>
<evidence type="ECO:0000256" key="1">
    <source>
        <dbReference type="ARBA" id="ARBA00004141"/>
    </source>
</evidence>
<dbReference type="InterPro" id="IPR000412">
    <property type="entry name" value="ABC_2_transport"/>
</dbReference>
<feature type="transmembrane region" description="Helical" evidence="6">
    <location>
        <begin position="66"/>
        <end position="88"/>
    </location>
</feature>
<comment type="subcellular location">
    <subcellularLocation>
        <location evidence="1">Membrane</location>
        <topology evidence="1">Multi-pass membrane protein</topology>
    </subcellularLocation>
</comment>
<comment type="caution">
    <text evidence="8">The sequence shown here is derived from an EMBL/GenBank/DDBJ whole genome shotgun (WGS) entry which is preliminary data.</text>
</comment>
<keyword evidence="3 6" id="KW-1133">Transmembrane helix</keyword>
<feature type="transmembrane region" description="Helical" evidence="6">
    <location>
        <begin position="228"/>
        <end position="246"/>
    </location>
</feature>